<evidence type="ECO:0000313" key="5">
    <source>
        <dbReference type="Proteomes" id="UP000287756"/>
    </source>
</evidence>
<feature type="repeat" description="WD" evidence="3">
    <location>
        <begin position="82"/>
        <end position="123"/>
    </location>
</feature>
<accession>A0A410MJ51</accession>
<keyword evidence="4" id="KW-0614">Plasmid</keyword>
<dbReference type="EMBL" id="CP026119">
    <property type="protein sequence ID" value="QAS54733.1"/>
    <property type="molecule type" value="Genomic_DNA"/>
</dbReference>
<dbReference type="PROSITE" id="PS50294">
    <property type="entry name" value="WD_REPEATS_REGION"/>
    <property type="match status" value="2"/>
</dbReference>
<dbReference type="SUPFAM" id="SSF50978">
    <property type="entry name" value="WD40 repeat-like"/>
    <property type="match status" value="2"/>
</dbReference>
<dbReference type="OrthoDB" id="235631at2"/>
<dbReference type="PANTHER" id="PTHR44006:SF1">
    <property type="entry name" value="U5 SMALL NUCLEAR RIBONUCLEOPROTEIN 40 KDA PROTEIN"/>
    <property type="match status" value="1"/>
</dbReference>
<dbReference type="PROSITE" id="PS50082">
    <property type="entry name" value="WD_REPEATS_2"/>
    <property type="match status" value="4"/>
</dbReference>
<dbReference type="KEGG" id="hli:HLI_20975"/>
<dbReference type="InterPro" id="IPR015943">
    <property type="entry name" value="WD40/YVTN_repeat-like_dom_sf"/>
</dbReference>
<organism evidence="4 5">
    <name type="scientific">Halobacillus litoralis</name>
    <dbReference type="NCBI Taxonomy" id="45668"/>
    <lineage>
        <taxon>Bacteria</taxon>
        <taxon>Bacillati</taxon>
        <taxon>Bacillota</taxon>
        <taxon>Bacilli</taxon>
        <taxon>Bacillales</taxon>
        <taxon>Bacillaceae</taxon>
        <taxon>Halobacillus</taxon>
    </lineage>
</organism>
<dbReference type="InterPro" id="IPR001680">
    <property type="entry name" value="WD40_rpt"/>
</dbReference>
<dbReference type="AlphaFoldDB" id="A0A410MJ51"/>
<dbReference type="InterPro" id="IPR052234">
    <property type="entry name" value="U5_snRNP_Component"/>
</dbReference>
<proteinExistence type="predicted"/>
<reference evidence="4 5" key="1">
    <citation type="submission" date="2018-01" db="EMBL/GenBank/DDBJ databases">
        <title>The whole genome sequencing and assembly of Halobacillus litoralis ERB031 strain.</title>
        <authorList>
            <person name="Lee S.-J."/>
            <person name="Park M.-K."/>
            <person name="Kim J.-Y."/>
            <person name="Lee Y.-J."/>
            <person name="Yi H."/>
            <person name="Bahn Y.-S."/>
            <person name="Kim J.F."/>
            <person name="Lee D.-W."/>
        </authorList>
    </citation>
    <scope>NUCLEOTIDE SEQUENCE [LARGE SCALE GENOMIC DNA]</scope>
    <source>
        <strain evidence="4 5">ERB 031</strain>
        <plasmid evidence="5">pldw-31</plasmid>
    </source>
</reference>
<feature type="repeat" description="WD" evidence="3">
    <location>
        <begin position="206"/>
        <end position="247"/>
    </location>
</feature>
<dbReference type="Proteomes" id="UP000287756">
    <property type="component" value="Plasmid pLDW-31"/>
</dbReference>
<dbReference type="PANTHER" id="PTHR44006">
    <property type="entry name" value="U5 SMALL NUCLEAR RIBONUCLEOPROTEIN 40 KDA PROTEIN"/>
    <property type="match status" value="1"/>
</dbReference>
<gene>
    <name evidence="4" type="ORF">HLI_20975</name>
</gene>
<dbReference type="Gene3D" id="2.130.10.10">
    <property type="entry name" value="YVTN repeat-like/Quinoprotein amine dehydrogenase"/>
    <property type="match status" value="4"/>
</dbReference>
<feature type="repeat" description="WD" evidence="3">
    <location>
        <begin position="40"/>
        <end position="81"/>
    </location>
</feature>
<keyword evidence="2" id="KW-0677">Repeat</keyword>
<sequence length="586" mass="65805">MHNGPITAVIPNISGEKVFTGGYDSNIYQWDLSRNNPILVGTHNHLINSITLSNNNKFLASSSSDYTIKLFDTTNNHLTKTFIGHSDDVEDITFSEDDAYLISTSRDHRCLVWDIASGAIINQFQHHEKDVLSVWVYKERAFTAGDDGKVFVWNFITNKLIKELGPFNYEVDTVGGSKERGLFALGADDGSVHLYDANTYQFIDKFKAHQQGVKQVTFSPSGNLLLTAGYDHKINIWNVDDIQKTKELSPYIYQWERCLNWTHDERYIIGASFGKTFCKWDVNTGRVIDNDLELATPSINDLSVSMLGDIATASDDGKFRVNGEVISEKNHVLTNSVCTTDDGTFIVWGNHAGEVYLFDRVSESVKKKFELNTGPINVSYFCASDNNFYVGTYGGYVHIINLVSMKEVNRWKAQEGAIKSLTVDDENIVTVSADATIHIFDKSNISDVTVFVGPNAIINDIHLIEDKKQLIVVSRDKFVRIFDLLTGKIIIQHNKHRYSIKSITQNKSGQVISGDYWGYIVIWDLEKDTISDPFRIGTNGISALESKGENVFASSYDGAIYSIGKSGEVSELIRIFTQHPEKIEQN</sequence>
<name>A0A410MJ51_9BACI</name>
<dbReference type="Pfam" id="PF00400">
    <property type="entry name" value="WD40"/>
    <property type="match status" value="5"/>
</dbReference>
<feature type="repeat" description="WD" evidence="3">
    <location>
        <begin position="1"/>
        <end position="40"/>
    </location>
</feature>
<dbReference type="SMART" id="SM00320">
    <property type="entry name" value="WD40"/>
    <property type="match status" value="12"/>
</dbReference>
<evidence type="ECO:0000256" key="1">
    <source>
        <dbReference type="ARBA" id="ARBA00022574"/>
    </source>
</evidence>
<dbReference type="CDD" id="cd00200">
    <property type="entry name" value="WD40"/>
    <property type="match status" value="1"/>
</dbReference>
<dbReference type="PROSITE" id="PS00678">
    <property type="entry name" value="WD_REPEATS_1"/>
    <property type="match status" value="2"/>
</dbReference>
<keyword evidence="1 3" id="KW-0853">WD repeat</keyword>
<evidence type="ECO:0000256" key="3">
    <source>
        <dbReference type="PROSITE-ProRule" id="PRU00221"/>
    </source>
</evidence>
<dbReference type="SMART" id="SM00564">
    <property type="entry name" value="PQQ"/>
    <property type="match status" value="4"/>
</dbReference>
<evidence type="ECO:0000313" key="4">
    <source>
        <dbReference type="EMBL" id="QAS54733.1"/>
    </source>
</evidence>
<dbReference type="InterPro" id="IPR019775">
    <property type="entry name" value="WD40_repeat_CS"/>
</dbReference>
<protein>
    <submittedName>
        <fullName evidence="4">WD40 repeat domain-containing protein</fullName>
    </submittedName>
</protein>
<dbReference type="GO" id="GO:0003723">
    <property type="term" value="F:RNA binding"/>
    <property type="evidence" value="ECO:0007669"/>
    <property type="project" value="TreeGrafter"/>
</dbReference>
<dbReference type="InterPro" id="IPR018391">
    <property type="entry name" value="PQQ_b-propeller_rpt"/>
</dbReference>
<geneLocation type="plasmid" evidence="5">
    <name>pldw-31</name>
</geneLocation>
<dbReference type="InterPro" id="IPR036322">
    <property type="entry name" value="WD40_repeat_dom_sf"/>
</dbReference>
<dbReference type="RefSeq" id="WP_128526963.1">
    <property type="nucleotide sequence ID" value="NZ_CP026119.1"/>
</dbReference>
<evidence type="ECO:0000256" key="2">
    <source>
        <dbReference type="ARBA" id="ARBA00022737"/>
    </source>
</evidence>